<evidence type="ECO:0000256" key="7">
    <source>
        <dbReference type="ARBA" id="ARBA00023264"/>
    </source>
</evidence>
<comment type="subunit">
    <text evidence="9 10">Homodimer. Probably interacts with PlsY.</text>
</comment>
<evidence type="ECO:0000256" key="6">
    <source>
        <dbReference type="ARBA" id="ARBA00023209"/>
    </source>
</evidence>
<evidence type="ECO:0000313" key="12">
    <source>
        <dbReference type="Proteomes" id="UP000787472"/>
    </source>
</evidence>
<accession>A0A9E5JTJ5</accession>
<evidence type="ECO:0000256" key="5">
    <source>
        <dbReference type="ARBA" id="ARBA00023098"/>
    </source>
</evidence>
<keyword evidence="12" id="KW-1185">Reference proteome</keyword>
<comment type="pathway">
    <text evidence="10">Lipid metabolism; phospholipid metabolism.</text>
</comment>
<evidence type="ECO:0000256" key="2">
    <source>
        <dbReference type="ARBA" id="ARBA00022490"/>
    </source>
</evidence>
<dbReference type="HAMAP" id="MF_00019">
    <property type="entry name" value="PlsX"/>
    <property type="match status" value="1"/>
</dbReference>
<evidence type="ECO:0000256" key="1">
    <source>
        <dbReference type="ARBA" id="ARBA00001232"/>
    </source>
</evidence>
<organism evidence="11 12">
    <name type="scientific">Pseudomaricurvus hydrocarbonicus</name>
    <dbReference type="NCBI Taxonomy" id="1470433"/>
    <lineage>
        <taxon>Bacteria</taxon>
        <taxon>Pseudomonadati</taxon>
        <taxon>Pseudomonadota</taxon>
        <taxon>Gammaproteobacteria</taxon>
        <taxon>Cellvibrionales</taxon>
        <taxon>Cellvibrionaceae</taxon>
        <taxon>Pseudomaricurvus</taxon>
    </lineage>
</organism>
<keyword evidence="4 10" id="KW-0808">Transferase</keyword>
<sequence length="330" mass="34593">MPAQLTLAVDLMGGDLGPRSTLPAALNFAQANPELAIILVGEASTAPSSLPDNVHFVVSTQVVSMSDKPAYALRNKQDSSMWKAIDLVARGEAQACISAGNTGALMAMGKYLLKTFPGIDRPAICKAVPTAKGASYVLDLGANVDCTSEQLVQFALMGSVLAETAGVSSPSVGLLNIGSEDIKGNEQIRLASALLESNDHLNYVGYIEGDGIFTGAADVVVCDGFVGNVALKVSEGVARLLASYLRELLEGGFWNRLVGQIARPLLLKWHTKFDPARYNGASFLGLQGVVVKSHGSVDAKGFECALAVAKEQAAGDIPNKINHQIADCLH</sequence>
<dbReference type="GO" id="GO:0005737">
    <property type="term" value="C:cytoplasm"/>
    <property type="evidence" value="ECO:0007669"/>
    <property type="project" value="UniProtKB-SubCell"/>
</dbReference>
<dbReference type="EC" id="2.3.1.274" evidence="8 10"/>
<comment type="subcellular location">
    <subcellularLocation>
        <location evidence="10">Cytoplasm</location>
    </subcellularLocation>
    <text evidence="10">Associated with the membrane possibly through PlsY.</text>
</comment>
<evidence type="ECO:0000256" key="10">
    <source>
        <dbReference type="HAMAP-Rule" id="MF_00019"/>
    </source>
</evidence>
<keyword evidence="6 10" id="KW-0594">Phospholipid biosynthesis</keyword>
<keyword evidence="11" id="KW-0012">Acyltransferase</keyword>
<dbReference type="InterPro" id="IPR003664">
    <property type="entry name" value="FA_synthesis"/>
</dbReference>
<comment type="catalytic activity">
    <reaction evidence="1 10">
        <text>a fatty acyl-[ACP] + phosphate = an acyl phosphate + holo-[ACP]</text>
        <dbReference type="Rhea" id="RHEA:42292"/>
        <dbReference type="Rhea" id="RHEA-COMP:9685"/>
        <dbReference type="Rhea" id="RHEA-COMP:14125"/>
        <dbReference type="ChEBI" id="CHEBI:43474"/>
        <dbReference type="ChEBI" id="CHEBI:59918"/>
        <dbReference type="ChEBI" id="CHEBI:64479"/>
        <dbReference type="ChEBI" id="CHEBI:138651"/>
        <dbReference type="EC" id="2.3.1.274"/>
    </reaction>
</comment>
<dbReference type="NCBIfam" id="TIGR00182">
    <property type="entry name" value="plsX"/>
    <property type="match status" value="1"/>
</dbReference>
<evidence type="ECO:0000256" key="3">
    <source>
        <dbReference type="ARBA" id="ARBA00022516"/>
    </source>
</evidence>
<keyword evidence="2 10" id="KW-0963">Cytoplasm</keyword>
<dbReference type="GO" id="GO:0008654">
    <property type="term" value="P:phospholipid biosynthetic process"/>
    <property type="evidence" value="ECO:0007669"/>
    <property type="project" value="UniProtKB-KW"/>
</dbReference>
<dbReference type="PANTHER" id="PTHR30100:SF1">
    <property type="entry name" value="PHOSPHATE ACYLTRANSFERASE"/>
    <property type="match status" value="1"/>
</dbReference>
<gene>
    <name evidence="10 11" type="primary">plsX</name>
    <name evidence="11" type="ORF">G8770_06740</name>
</gene>
<dbReference type="EMBL" id="JAAONZ010000004">
    <property type="protein sequence ID" value="NHO65236.1"/>
    <property type="molecule type" value="Genomic_DNA"/>
</dbReference>
<keyword evidence="7 10" id="KW-1208">Phospholipid metabolism</keyword>
<dbReference type="Pfam" id="PF02504">
    <property type="entry name" value="FA_synthesis"/>
    <property type="match status" value="1"/>
</dbReference>
<dbReference type="GO" id="GO:0006633">
    <property type="term" value="P:fatty acid biosynthetic process"/>
    <property type="evidence" value="ECO:0007669"/>
    <property type="project" value="UniProtKB-UniRule"/>
</dbReference>
<proteinExistence type="inferred from homology"/>
<dbReference type="AlphaFoldDB" id="A0A9E5JTJ5"/>
<dbReference type="Gene3D" id="3.40.718.10">
    <property type="entry name" value="Isopropylmalate Dehydrogenase"/>
    <property type="match status" value="1"/>
</dbReference>
<keyword evidence="5 10" id="KW-0443">Lipid metabolism</keyword>
<name>A0A9E5JTJ5_9GAMM</name>
<protein>
    <recommendedName>
        <fullName evidence="8 10">Phosphate acyltransferase</fullName>
        <ecNumber evidence="8 10">2.3.1.274</ecNumber>
    </recommendedName>
    <alternativeName>
        <fullName evidence="10">Acyl-ACP phosphotransacylase</fullName>
    </alternativeName>
    <alternativeName>
        <fullName evidence="10">Acyl-[acyl-carrier-protein]--phosphate acyltransferase</fullName>
    </alternativeName>
    <alternativeName>
        <fullName evidence="10">Phosphate-acyl-ACP acyltransferase</fullName>
    </alternativeName>
</protein>
<dbReference type="SUPFAM" id="SSF53659">
    <property type="entry name" value="Isocitrate/Isopropylmalate dehydrogenase-like"/>
    <property type="match status" value="1"/>
</dbReference>
<evidence type="ECO:0000313" key="11">
    <source>
        <dbReference type="EMBL" id="NHO65236.1"/>
    </source>
</evidence>
<dbReference type="RefSeq" id="WP_167183739.1">
    <property type="nucleotide sequence ID" value="NZ_JAAONZ010000004.1"/>
</dbReference>
<evidence type="ECO:0000256" key="8">
    <source>
        <dbReference type="ARBA" id="ARBA00024069"/>
    </source>
</evidence>
<dbReference type="PANTHER" id="PTHR30100">
    <property type="entry name" value="FATTY ACID/PHOSPHOLIPID SYNTHESIS PROTEIN PLSX"/>
    <property type="match status" value="1"/>
</dbReference>
<comment type="function">
    <text evidence="10">Catalyzes the reversible formation of acyl-phosphate (acyl-PO(4)) from acyl-[acyl-carrier-protein] (acyl-ACP). This enzyme utilizes acyl-ACP as fatty acyl donor, but not acyl-CoA.</text>
</comment>
<keyword evidence="3 10" id="KW-0444">Lipid biosynthesis</keyword>
<dbReference type="InterPro" id="IPR012281">
    <property type="entry name" value="Phospholipid_synth_PlsX-like"/>
</dbReference>
<comment type="caution">
    <text evidence="11">The sequence shown here is derived from an EMBL/GenBank/DDBJ whole genome shotgun (WGS) entry which is preliminary data.</text>
</comment>
<comment type="similarity">
    <text evidence="10">Belongs to the PlsX family.</text>
</comment>
<dbReference type="Proteomes" id="UP000787472">
    <property type="component" value="Unassembled WGS sequence"/>
</dbReference>
<evidence type="ECO:0000256" key="9">
    <source>
        <dbReference type="ARBA" id="ARBA00046608"/>
    </source>
</evidence>
<dbReference type="GO" id="GO:0043811">
    <property type="term" value="F:phosphate:acyl-[acyl carrier protein] acyltransferase activity"/>
    <property type="evidence" value="ECO:0007669"/>
    <property type="project" value="UniProtKB-UniRule"/>
</dbReference>
<evidence type="ECO:0000256" key="4">
    <source>
        <dbReference type="ARBA" id="ARBA00022679"/>
    </source>
</evidence>
<reference evidence="11" key="1">
    <citation type="submission" date="2020-03" db="EMBL/GenBank/DDBJ databases">
        <authorList>
            <person name="Guo F."/>
        </authorList>
    </citation>
    <scope>NUCLEOTIDE SEQUENCE</scope>
    <source>
        <strain evidence="11">JCM 30134</strain>
    </source>
</reference>
<dbReference type="PIRSF" id="PIRSF002465">
    <property type="entry name" value="Phsphlp_syn_PlsX"/>
    <property type="match status" value="1"/>
</dbReference>